<dbReference type="GO" id="GO:0051082">
    <property type="term" value="F:unfolded protein binding"/>
    <property type="evidence" value="ECO:0007669"/>
    <property type="project" value="InterPro"/>
</dbReference>
<evidence type="ECO:0000256" key="1">
    <source>
        <dbReference type="ARBA" id="ARBA00002912"/>
    </source>
</evidence>
<dbReference type="VEuPathDB" id="MicrosporidiaDB:M970_100130"/>
<evidence type="ECO:0000256" key="9">
    <source>
        <dbReference type="ARBA" id="ARBA00023186"/>
    </source>
</evidence>
<dbReference type="InterPro" id="IPR012719">
    <property type="entry name" value="Chap_CCT_gamma"/>
</dbReference>
<gene>
    <name evidence="12" type="ORF">ECU10_0240</name>
</gene>
<evidence type="ECO:0000256" key="3">
    <source>
        <dbReference type="ARBA" id="ARBA00008020"/>
    </source>
</evidence>
<dbReference type="VEuPathDB" id="MicrosporidiaDB:AEWR_100130"/>
<evidence type="ECO:0000256" key="7">
    <source>
        <dbReference type="ARBA" id="ARBA00022741"/>
    </source>
</evidence>
<dbReference type="InterPro" id="IPR027410">
    <property type="entry name" value="TCP-1-like_intermed_sf"/>
</dbReference>
<dbReference type="PANTHER" id="PTHR11353">
    <property type="entry name" value="CHAPERONIN"/>
    <property type="match status" value="1"/>
</dbReference>
<dbReference type="AlphaFoldDB" id="M1KBD1"/>
<dbReference type="InterPro" id="IPR002423">
    <property type="entry name" value="Cpn60/GroEL/TCP-1"/>
</dbReference>
<evidence type="ECO:0000256" key="11">
    <source>
        <dbReference type="RuleBase" id="RU004191"/>
    </source>
</evidence>
<dbReference type="Gene3D" id="1.10.560.10">
    <property type="entry name" value="GroEL-like equatorial domain"/>
    <property type="match status" value="1"/>
</dbReference>
<dbReference type="FunFam" id="3.50.7.10:FF:000005">
    <property type="entry name" value="T-complex protein 1 subunit gamma"/>
    <property type="match status" value="1"/>
</dbReference>
<keyword evidence="9 10" id="KW-0143">Chaperone</keyword>
<dbReference type="GO" id="GO:0005832">
    <property type="term" value="C:chaperonin-containing T-complex"/>
    <property type="evidence" value="ECO:0007669"/>
    <property type="project" value="UniProtKB-ARBA"/>
</dbReference>
<dbReference type="PROSITE" id="PS00995">
    <property type="entry name" value="TCP1_3"/>
    <property type="match status" value="1"/>
</dbReference>
<dbReference type="GO" id="GO:0005524">
    <property type="term" value="F:ATP binding"/>
    <property type="evidence" value="ECO:0007669"/>
    <property type="project" value="UniProtKB-KW"/>
</dbReference>
<dbReference type="PRINTS" id="PR00304">
    <property type="entry name" value="TCOMPLEXTCP1"/>
</dbReference>
<dbReference type="GO" id="GO:0016887">
    <property type="term" value="F:ATP hydrolysis activity"/>
    <property type="evidence" value="ECO:0007669"/>
    <property type="project" value="InterPro"/>
</dbReference>
<dbReference type="PROSITE" id="PS00750">
    <property type="entry name" value="TCP1_1"/>
    <property type="match status" value="1"/>
</dbReference>
<evidence type="ECO:0000256" key="10">
    <source>
        <dbReference type="RuleBase" id="RU004187"/>
    </source>
</evidence>
<comment type="subcellular location">
    <subcellularLocation>
        <location evidence="2">Cytoplasm</location>
    </subcellularLocation>
</comment>
<accession>M1KBD1</accession>
<dbReference type="InterPro" id="IPR017998">
    <property type="entry name" value="Chaperone_TCP-1"/>
</dbReference>
<keyword evidence="7 10" id="KW-0547">Nucleotide-binding</keyword>
<dbReference type="PROSITE" id="PS00751">
    <property type="entry name" value="TCP1_2"/>
    <property type="match status" value="1"/>
</dbReference>
<dbReference type="Gene3D" id="3.50.7.10">
    <property type="entry name" value="GroEL"/>
    <property type="match status" value="1"/>
</dbReference>
<dbReference type="NCBIfam" id="TIGR02344">
    <property type="entry name" value="chap_CCT_gamma"/>
    <property type="match status" value="1"/>
</dbReference>
<dbReference type="VEuPathDB" id="MicrosporidiaDB:AEWD_100130"/>
<evidence type="ECO:0000256" key="2">
    <source>
        <dbReference type="ARBA" id="ARBA00004496"/>
    </source>
</evidence>
<dbReference type="SUPFAM" id="SSF48592">
    <property type="entry name" value="GroEL equatorial domain-like"/>
    <property type="match status" value="1"/>
</dbReference>
<dbReference type="Gene3D" id="3.30.260.10">
    <property type="entry name" value="TCP-1-like chaperonin intermediate domain"/>
    <property type="match status" value="1"/>
</dbReference>
<dbReference type="InterPro" id="IPR027409">
    <property type="entry name" value="GroEL-like_apical_dom_sf"/>
</dbReference>
<evidence type="ECO:0000256" key="8">
    <source>
        <dbReference type="ARBA" id="ARBA00022840"/>
    </source>
</evidence>
<proteinExistence type="inferred from homology"/>
<evidence type="ECO:0000256" key="5">
    <source>
        <dbReference type="ARBA" id="ARBA00017187"/>
    </source>
</evidence>
<protein>
    <recommendedName>
        <fullName evidence="5 11">T-complex protein 1 subunit gamma</fullName>
    </recommendedName>
</protein>
<comment type="subunit">
    <text evidence="4">Component of the T-complex protein 1 (TCP1) complex.</text>
</comment>
<evidence type="ECO:0000256" key="4">
    <source>
        <dbReference type="ARBA" id="ARBA00011381"/>
    </source>
</evidence>
<organism evidence="12">
    <name type="scientific">Encephalitozoon cuniculi</name>
    <name type="common">Microsporidian parasite</name>
    <dbReference type="NCBI Taxonomy" id="6035"/>
    <lineage>
        <taxon>Eukaryota</taxon>
        <taxon>Fungi</taxon>
        <taxon>Fungi incertae sedis</taxon>
        <taxon>Microsporidia</taxon>
        <taxon>Unikaryonidae</taxon>
        <taxon>Encephalitozoon</taxon>
    </lineage>
</organism>
<comment type="function">
    <text evidence="1">Molecular chaperone; assists the folding of proteins upon ATP hydrolysis.</text>
</comment>
<comment type="similarity">
    <text evidence="3 10">Belongs to the TCP-1 chaperonin family.</text>
</comment>
<dbReference type="Pfam" id="PF00118">
    <property type="entry name" value="Cpn60_TCP1"/>
    <property type="match status" value="1"/>
</dbReference>
<reference evidence="12" key="1">
    <citation type="journal article" date="2013" name="Eukaryot. Cell">
        <title>Extremely Reduced Levels of Heterozygosity in the Vertebrate Pathogen Encephalitozoon cuniculi.</title>
        <authorList>
            <person name="Selman M."/>
            <person name="Sak B."/>
            <person name="Kvac M."/>
            <person name="Farinelli L."/>
            <person name="Weiss L.M."/>
            <person name="Corradi N."/>
        </authorList>
    </citation>
    <scope>NUCLEOTIDE SEQUENCE</scope>
</reference>
<dbReference type="GO" id="GO:0140662">
    <property type="term" value="F:ATP-dependent protein folding chaperone"/>
    <property type="evidence" value="ECO:0007669"/>
    <property type="project" value="InterPro"/>
</dbReference>
<dbReference type="SUPFAM" id="SSF54849">
    <property type="entry name" value="GroEL-intermediate domain like"/>
    <property type="match status" value="1"/>
</dbReference>
<keyword evidence="8 10" id="KW-0067">ATP-binding</keyword>
<dbReference type="SUPFAM" id="SSF52029">
    <property type="entry name" value="GroEL apical domain-like"/>
    <property type="match status" value="1"/>
</dbReference>
<dbReference type="VEuPathDB" id="MicrosporidiaDB:AEWQ_100130"/>
<sequence>MQKPIPRKMYILVPDKPAQIQNESAIAAKTISSVIRTCLGPRAMQKMVLTKINSIELTNDGNAILRELDVAHPSARSLIELAKTQDDEVGDGTTSVVLLAAEILNEMTYILDRDVHPIRICKALGRALEICIKAIDGAAISLDSNEETKIKIINGSVASKICNILKVPIGSLALEAVKKVYVKEENKCDLKNNMKVEKVLGGNLMESEVVDGVLINKDIIHPQMRRVIENPRIVIIESPLEYKKGESQTNYEFSKENDFTRALEIEEEQVREMCERIIGVRPDIVVCEKGISDLALSILFENNITGLRRLKKTDISRLSKVCGARSVSRPEDLEERHVGVSCGLFEYIKYGEEYYCKFSRCAHPKACSVVIRGPTKDILDELERNFMDAVKVAKSIFISPKLCPGGGAVEMAMAHELMQSAGDNEVEAEVFSRMASALTIIPSILLENSGVFNPLEAITLLEQKHKEGSFYGVNGTTGEIVDTRDLVLEPYAVKSQCIKSAVEAVSQLLRIDGIIESKR</sequence>
<dbReference type="VEuPathDB" id="MicrosporidiaDB:ECU10_0240"/>
<dbReference type="EMBL" id="KC513620">
    <property type="protein sequence ID" value="AGE96475.1"/>
    <property type="molecule type" value="Genomic_DNA"/>
</dbReference>
<dbReference type="InterPro" id="IPR027413">
    <property type="entry name" value="GROEL-like_equatorial_sf"/>
</dbReference>
<dbReference type="InterPro" id="IPR002194">
    <property type="entry name" value="Chaperonin_TCP-1_CS"/>
</dbReference>
<evidence type="ECO:0000313" key="12">
    <source>
        <dbReference type="EMBL" id="AGE96475.1"/>
    </source>
</evidence>
<evidence type="ECO:0000256" key="6">
    <source>
        <dbReference type="ARBA" id="ARBA00022490"/>
    </source>
</evidence>
<keyword evidence="6" id="KW-0963">Cytoplasm</keyword>
<name>M1KBD1_ENCCN</name>